<reference evidence="1 2" key="1">
    <citation type="submission" date="2014-10" db="EMBL/GenBank/DDBJ databases">
        <authorList>
            <person name="Mackenzie J."/>
            <person name="Lekholoane M."/>
            <person name="Leqhaoe R."/>
            <person name="Mcunu Z."/>
            <person name="Mzobe Z."/>
            <person name="Rodel H."/>
            <person name="Seagreen C."/>
            <person name="Mazeka N."/>
            <person name="Larsen M.H."/>
            <person name="Rubin E.J."/>
            <person name="Russell D.A."/>
            <person name="Guerrero C.A."/>
            <person name="Bowman C.A."/>
            <person name="Jacobs-Sera D."/>
            <person name="Hendrix R.W."/>
            <person name="Hatfull G.F."/>
        </authorList>
    </citation>
    <scope>NUCLEOTIDE SEQUENCE [LARGE SCALE GENOMIC DNA]</scope>
</reference>
<dbReference type="Proteomes" id="UP000031718">
    <property type="component" value="Segment"/>
</dbReference>
<dbReference type="EMBL" id="KP027195">
    <property type="protein sequence ID" value="AJD82129.1"/>
    <property type="molecule type" value="Genomic_DNA"/>
</dbReference>
<organism evidence="1 2">
    <name type="scientific">Mycobacterium phage Cosmo</name>
    <dbReference type="NCBI Taxonomy" id="1567467"/>
    <lineage>
        <taxon>Viruses</taxon>
        <taxon>Duplodnaviria</taxon>
        <taxon>Heunggongvirae</taxon>
        <taxon>Uroviricota</taxon>
        <taxon>Caudoviricetes</taxon>
        <taxon>Vilmaviridae</taxon>
        <taxon>Wildcatvirus</taxon>
        <taxon>Wildcatvirus wildcat</taxon>
        <taxon>Mycobacterium virus Wildcat</taxon>
    </lineage>
</organism>
<sequence length="77" mass="8346">MGALNREIASAAELEALPVGSVVIIGVNTTIPDSDMRADMALQNISGQWYFVGAPFEIHPVDDLRDDAFPALLVYEQ</sequence>
<name>A0A0B5A2W4_9CAUD</name>
<gene>
    <name evidence="1" type="primary">57</name>
    <name evidence="1" type="ORF">COSMO_57</name>
</gene>
<accession>A0A0B5A2W4</accession>
<evidence type="ECO:0000313" key="2">
    <source>
        <dbReference type="Proteomes" id="UP000031718"/>
    </source>
</evidence>
<protein>
    <submittedName>
        <fullName evidence="1">Uncharacterized protein</fullName>
    </submittedName>
</protein>
<evidence type="ECO:0000313" key="1">
    <source>
        <dbReference type="EMBL" id="AJD82129.1"/>
    </source>
</evidence>
<proteinExistence type="predicted"/>